<sequence>SSLAADCMGPNGHSGPVSPKLTGRNWEELRPLCKVGILHFSMEAAQTSKMAAAVEEVADENSVRGRRTVANVKSEHTWRKRKNFTPVRRDQPSKRGRTSPRNKASGSHSIRKYLAPVSRPNSTSGTAPSSPAMELVEFPWTECSDSAEASDSKGSEDLSLDVQKLRRELLDCQSFNESLMGERERHIQEVKEFKDTLKRAAANMREILKQMSQRMHLENKKQLQQQAERLGKLMPSTRSATGHHWKGGSEERSILDAHKRMQSFKAQLDEEKAQYRKLLRIRRARANAEGAAAAAAAVPESSAVVQDEDTNTKILGPADMLPTDEAEYQIHEAKENIQMMEMTLKKTEADLAERENRLHAERTLFNKELRTCNSHEQSAFGNYPCLGK</sequence>
<keyword evidence="3" id="KW-0418">Kinase</keyword>
<gene>
    <name evidence="3" type="primary">TLK2_1</name>
    <name evidence="3" type="ORF">FOZ62_004182</name>
</gene>
<keyword evidence="1" id="KW-0175">Coiled coil</keyword>
<feature type="compositionally biased region" description="Polar residues" evidence="2">
    <location>
        <begin position="119"/>
        <end position="129"/>
    </location>
</feature>
<organism evidence="3 4">
    <name type="scientific">Perkinsus olseni</name>
    <name type="common">Perkinsus atlanticus</name>
    <dbReference type="NCBI Taxonomy" id="32597"/>
    <lineage>
        <taxon>Eukaryota</taxon>
        <taxon>Sar</taxon>
        <taxon>Alveolata</taxon>
        <taxon>Perkinsozoa</taxon>
        <taxon>Perkinsea</taxon>
        <taxon>Perkinsida</taxon>
        <taxon>Perkinsidae</taxon>
        <taxon>Perkinsus</taxon>
    </lineage>
</organism>
<feature type="coiled-coil region" evidence="1">
    <location>
        <begin position="176"/>
        <end position="214"/>
    </location>
</feature>
<dbReference type="AlphaFoldDB" id="A0A7J6TYK6"/>
<proteinExistence type="predicted"/>
<feature type="region of interest" description="Disordered" evidence="2">
    <location>
        <begin position="1"/>
        <end position="22"/>
    </location>
</feature>
<feature type="region of interest" description="Disordered" evidence="2">
    <location>
        <begin position="62"/>
        <end position="133"/>
    </location>
</feature>
<comment type="caution">
    <text evidence="3">The sequence shown here is derived from an EMBL/GenBank/DDBJ whole genome shotgun (WGS) entry which is preliminary data.</text>
</comment>
<dbReference type="GO" id="GO:0016301">
    <property type="term" value="F:kinase activity"/>
    <property type="evidence" value="ECO:0007669"/>
    <property type="project" value="UniProtKB-KW"/>
</dbReference>
<feature type="non-terminal residue" evidence="3">
    <location>
        <position position="1"/>
    </location>
</feature>
<keyword evidence="3" id="KW-0808">Transferase</keyword>
<dbReference type="EMBL" id="JABANM010003724">
    <property type="protein sequence ID" value="KAF4750363.1"/>
    <property type="molecule type" value="Genomic_DNA"/>
</dbReference>
<feature type="coiled-coil region" evidence="1">
    <location>
        <begin position="323"/>
        <end position="357"/>
    </location>
</feature>
<feature type="coiled-coil region" evidence="1">
    <location>
        <begin position="254"/>
        <end position="281"/>
    </location>
</feature>
<evidence type="ECO:0000256" key="2">
    <source>
        <dbReference type="SAM" id="MobiDB-lite"/>
    </source>
</evidence>
<accession>A0A7J6TYK6</accession>
<feature type="non-terminal residue" evidence="3">
    <location>
        <position position="388"/>
    </location>
</feature>
<protein>
    <submittedName>
        <fullName evidence="3">Serine/threonine-protein kinase tousled-like 2</fullName>
    </submittedName>
</protein>
<evidence type="ECO:0000313" key="4">
    <source>
        <dbReference type="Proteomes" id="UP000574390"/>
    </source>
</evidence>
<dbReference type="Proteomes" id="UP000574390">
    <property type="component" value="Unassembled WGS sequence"/>
</dbReference>
<evidence type="ECO:0000256" key="1">
    <source>
        <dbReference type="SAM" id="Coils"/>
    </source>
</evidence>
<reference evidence="3 4" key="1">
    <citation type="submission" date="2020-04" db="EMBL/GenBank/DDBJ databases">
        <title>Perkinsus olseni comparative genomics.</title>
        <authorList>
            <person name="Bogema D.R."/>
        </authorList>
    </citation>
    <scope>NUCLEOTIDE SEQUENCE [LARGE SCALE GENOMIC DNA]</scope>
    <source>
        <strain evidence="3">ATCC PRA-205</strain>
    </source>
</reference>
<evidence type="ECO:0000313" key="3">
    <source>
        <dbReference type="EMBL" id="KAF4750363.1"/>
    </source>
</evidence>
<name>A0A7J6TYK6_PEROL</name>